<keyword evidence="2" id="KW-0378">Hydrolase</keyword>
<dbReference type="Proteomes" id="UP000644507">
    <property type="component" value="Unassembled WGS sequence"/>
</dbReference>
<reference evidence="2" key="2">
    <citation type="submission" date="2020-09" db="EMBL/GenBank/DDBJ databases">
        <authorList>
            <person name="Sun Q."/>
            <person name="Kim S."/>
        </authorList>
    </citation>
    <scope>NUCLEOTIDE SEQUENCE</scope>
    <source>
        <strain evidence="2">KCTC 12988</strain>
    </source>
</reference>
<evidence type="ECO:0000313" key="3">
    <source>
        <dbReference type="Proteomes" id="UP000644507"/>
    </source>
</evidence>
<feature type="domain" description="3-keto-alpha-glucoside-1,2-lyase/3-keto-2-hydroxy-glucal hydratase" evidence="1">
    <location>
        <begin position="27"/>
        <end position="221"/>
    </location>
</feature>
<dbReference type="Pfam" id="PF06439">
    <property type="entry name" value="3keto-disac_hyd"/>
    <property type="match status" value="1"/>
</dbReference>
<proteinExistence type="predicted"/>
<evidence type="ECO:0000313" key="2">
    <source>
        <dbReference type="EMBL" id="GHC44057.1"/>
    </source>
</evidence>
<dbReference type="AlphaFoldDB" id="A0A918TFG8"/>
<gene>
    <name evidence="2" type="ORF">GCM10007100_06600</name>
</gene>
<accession>A0A918TFG8</accession>
<dbReference type="Gene3D" id="2.60.120.560">
    <property type="entry name" value="Exo-inulinase, domain 1"/>
    <property type="match status" value="1"/>
</dbReference>
<evidence type="ECO:0000259" key="1">
    <source>
        <dbReference type="Pfam" id="PF06439"/>
    </source>
</evidence>
<protein>
    <submittedName>
        <fullName evidence="2">Glycosyl hydrolase</fullName>
    </submittedName>
</protein>
<comment type="caution">
    <text evidence="2">The sequence shown here is derived from an EMBL/GenBank/DDBJ whole genome shotgun (WGS) entry which is preliminary data.</text>
</comment>
<keyword evidence="3" id="KW-1185">Reference proteome</keyword>
<reference evidence="2" key="1">
    <citation type="journal article" date="2014" name="Int. J. Syst. Evol. Microbiol.">
        <title>Complete genome sequence of Corynebacterium casei LMG S-19264T (=DSM 44701T), isolated from a smear-ripened cheese.</title>
        <authorList>
            <consortium name="US DOE Joint Genome Institute (JGI-PGF)"/>
            <person name="Walter F."/>
            <person name="Albersmeier A."/>
            <person name="Kalinowski J."/>
            <person name="Ruckert C."/>
        </authorList>
    </citation>
    <scope>NUCLEOTIDE SEQUENCE</scope>
    <source>
        <strain evidence="2">KCTC 12988</strain>
    </source>
</reference>
<name>A0A918TFG8_9BACT</name>
<dbReference type="RefSeq" id="WP_189567326.1">
    <property type="nucleotide sequence ID" value="NZ_BMXI01000002.1"/>
</dbReference>
<dbReference type="EMBL" id="BMXI01000002">
    <property type="protein sequence ID" value="GHC44057.1"/>
    <property type="molecule type" value="Genomic_DNA"/>
</dbReference>
<dbReference type="GO" id="GO:0016787">
    <property type="term" value="F:hydrolase activity"/>
    <property type="evidence" value="ECO:0007669"/>
    <property type="project" value="UniProtKB-KW"/>
</dbReference>
<organism evidence="2 3">
    <name type="scientific">Roseibacillus persicicus</name>
    <dbReference type="NCBI Taxonomy" id="454148"/>
    <lineage>
        <taxon>Bacteria</taxon>
        <taxon>Pseudomonadati</taxon>
        <taxon>Verrucomicrobiota</taxon>
        <taxon>Verrucomicrobiia</taxon>
        <taxon>Verrucomicrobiales</taxon>
        <taxon>Verrucomicrobiaceae</taxon>
        <taxon>Roseibacillus</taxon>
    </lineage>
</organism>
<dbReference type="InterPro" id="IPR010496">
    <property type="entry name" value="AL/BT2_dom"/>
</dbReference>
<sequence length="223" mass="25030">MKNQIATFLLSAALVNAAEKSPAEPLWKPLFDGETLSGWTNAKGKEVKEGNWVAEDGILTRKSGGSGSLVTEKEFGDFEFAFEWKISEGGNSGVKYRVQNYGNQVLGLEYQVLDDSKHPDGKNGGVRQTAALYDLKAANEKKKLKPAGEWNQSRILVKEGVVTHYLNGEEVMRLEIPSEEWEKRFKASKYKKNEGFGVNVQGRIMLQDHGNEVSFRELKIREF</sequence>